<dbReference type="Proteomes" id="UP000617734">
    <property type="component" value="Unassembled WGS sequence"/>
</dbReference>
<dbReference type="RefSeq" id="WP_190208813.1">
    <property type="nucleotide sequence ID" value="NZ_BNBO01000001.1"/>
</dbReference>
<accession>A0A919FAU9</accession>
<comment type="caution">
    <text evidence="2">The sequence shown here is derived from an EMBL/GenBank/DDBJ whole genome shotgun (WGS) entry which is preliminary data.</text>
</comment>
<keyword evidence="1" id="KW-0472">Membrane</keyword>
<evidence type="ECO:0000313" key="3">
    <source>
        <dbReference type="Proteomes" id="UP000617734"/>
    </source>
</evidence>
<keyword evidence="3" id="KW-1185">Reference proteome</keyword>
<feature type="transmembrane region" description="Helical" evidence="1">
    <location>
        <begin position="81"/>
        <end position="114"/>
    </location>
</feature>
<reference evidence="2" key="2">
    <citation type="submission" date="2020-09" db="EMBL/GenBank/DDBJ databases">
        <authorList>
            <person name="Sun Q."/>
            <person name="Ohkuma M."/>
        </authorList>
    </citation>
    <scope>NUCLEOTIDE SEQUENCE</scope>
    <source>
        <strain evidence="2">JCM 4646</strain>
    </source>
</reference>
<reference evidence="2" key="1">
    <citation type="journal article" date="2014" name="Int. J. Syst. Evol. Microbiol.">
        <title>Complete genome sequence of Corynebacterium casei LMG S-19264T (=DSM 44701T), isolated from a smear-ripened cheese.</title>
        <authorList>
            <consortium name="US DOE Joint Genome Institute (JGI-PGF)"/>
            <person name="Walter F."/>
            <person name="Albersmeier A."/>
            <person name="Kalinowski J."/>
            <person name="Ruckert C."/>
        </authorList>
    </citation>
    <scope>NUCLEOTIDE SEQUENCE</scope>
    <source>
        <strain evidence="2">JCM 4646</strain>
    </source>
</reference>
<evidence type="ECO:0000256" key="1">
    <source>
        <dbReference type="SAM" id="Phobius"/>
    </source>
</evidence>
<dbReference type="AlphaFoldDB" id="A0A919FAU9"/>
<dbReference type="EMBL" id="BNBO01000001">
    <property type="protein sequence ID" value="GHH59295.1"/>
    <property type="molecule type" value="Genomic_DNA"/>
</dbReference>
<organism evidence="2 3">
    <name type="scientific">Kitasatospora indigofera</name>
    <dbReference type="NCBI Taxonomy" id="67307"/>
    <lineage>
        <taxon>Bacteria</taxon>
        <taxon>Bacillati</taxon>
        <taxon>Actinomycetota</taxon>
        <taxon>Actinomycetes</taxon>
        <taxon>Kitasatosporales</taxon>
        <taxon>Streptomycetaceae</taxon>
        <taxon>Kitasatospora</taxon>
    </lineage>
</organism>
<gene>
    <name evidence="2" type="ORF">GCM10018781_02250</name>
</gene>
<evidence type="ECO:0000313" key="2">
    <source>
        <dbReference type="EMBL" id="GHH59295.1"/>
    </source>
</evidence>
<name>A0A919FAU9_9ACTN</name>
<keyword evidence="1" id="KW-1133">Transmembrane helix</keyword>
<protein>
    <recommendedName>
        <fullName evidence="4">DUF4190 domain-containing protein</fullName>
    </recommendedName>
</protein>
<proteinExistence type="predicted"/>
<evidence type="ECO:0008006" key="4">
    <source>
        <dbReference type="Google" id="ProtNLM"/>
    </source>
</evidence>
<feature type="transmembrane region" description="Helical" evidence="1">
    <location>
        <begin position="21"/>
        <end position="43"/>
    </location>
</feature>
<sequence length="119" mass="12418">MTTVAQDAETAGTARNTPARISIWAASLGAALIAGVFLTPLFWLLYGGLYTFLVFATGFVAIPAGHLGRRRGKRLDGRDRGLALLGLVTGWILVLFGLLLVLAYVGLLAGLAMLTGSAS</sequence>
<keyword evidence="1" id="KW-0812">Transmembrane</keyword>
<dbReference type="GeneID" id="95350778"/>
<feature type="transmembrane region" description="Helical" evidence="1">
    <location>
        <begin position="49"/>
        <end position="69"/>
    </location>
</feature>